<name>A0A1G9XEL9_9BACT</name>
<evidence type="ECO:0000313" key="2">
    <source>
        <dbReference type="Proteomes" id="UP000182146"/>
    </source>
</evidence>
<gene>
    <name evidence="1" type="ORF">SAMN05660860_03453</name>
</gene>
<organism evidence="1 2">
    <name type="scientific">Geoalkalibacter ferrihydriticus</name>
    <dbReference type="NCBI Taxonomy" id="392333"/>
    <lineage>
        <taxon>Bacteria</taxon>
        <taxon>Pseudomonadati</taxon>
        <taxon>Thermodesulfobacteriota</taxon>
        <taxon>Desulfuromonadia</taxon>
        <taxon>Desulfuromonadales</taxon>
        <taxon>Geoalkalibacteraceae</taxon>
        <taxon>Geoalkalibacter</taxon>
    </lineage>
</organism>
<dbReference type="InterPro" id="IPR008969">
    <property type="entry name" value="CarboxyPept-like_regulatory"/>
</dbReference>
<protein>
    <recommendedName>
        <fullName evidence="3">Carboxypeptidase regulatory-like domain-containing protein</fullName>
    </recommendedName>
</protein>
<evidence type="ECO:0000313" key="1">
    <source>
        <dbReference type="EMBL" id="SDM95262.1"/>
    </source>
</evidence>
<dbReference type="STRING" id="392333.SAMN05660860_03453"/>
<evidence type="ECO:0008006" key="3">
    <source>
        <dbReference type="Google" id="ProtNLM"/>
    </source>
</evidence>
<dbReference type="AlphaFoldDB" id="A0A1G9XEL9"/>
<sequence>MMKTRKKFYLGSMGPVGLMRPIIISLVLLALAVPAWAASGVQGRVAWRGELVEGVQVHAYGAIADIPAGRVLAVSPPVDVDGSYRLDLPPGDYYLVARDFEGEPGPGNHFCYYSGAPVRVSAEHYTNVGFNLIRLGETPPPQPGEMSGIEGEITFEEELLERVYLYVYTDSARGFKGPGYTIQPVESGHFRLRLPPGEYWVLARKRAQGGMFGPIEIGDYFNYYYGNPVRIAAGEMHRVDIETITRLALLEEGEAPAFRGVRGVVTGPQDEPLAGVRVFAYRNPEMTGHPEVFSAATDAAGHFELPLGADGPWHLLARQSFGGPVGEGEWYGRYEAGAAGLTLSAEGSVSEVRIRVEKKSL</sequence>
<reference evidence="1 2" key="1">
    <citation type="submission" date="2016-10" db="EMBL/GenBank/DDBJ databases">
        <authorList>
            <person name="de Groot N.N."/>
        </authorList>
    </citation>
    <scope>NUCLEOTIDE SEQUENCE [LARGE SCALE GENOMIC DNA]</scope>
    <source>
        <strain evidence="1 2">DSM 17813</strain>
    </source>
</reference>
<dbReference type="EMBL" id="FNGU01000014">
    <property type="protein sequence ID" value="SDM95262.1"/>
    <property type="molecule type" value="Genomic_DNA"/>
</dbReference>
<dbReference type="Proteomes" id="UP000182146">
    <property type="component" value="Unassembled WGS sequence"/>
</dbReference>
<proteinExistence type="predicted"/>
<dbReference type="SUPFAM" id="SSF49464">
    <property type="entry name" value="Carboxypeptidase regulatory domain-like"/>
    <property type="match status" value="1"/>
</dbReference>
<accession>A0A1G9XEL9</accession>